<dbReference type="InterPro" id="IPR017946">
    <property type="entry name" value="PLC-like_Pdiesterase_TIM-brl"/>
</dbReference>
<keyword evidence="7" id="KW-0472">Membrane</keyword>
<dbReference type="PROSITE" id="PS50008">
    <property type="entry name" value="PIPLC_Y_DOMAIN"/>
    <property type="match status" value="1"/>
</dbReference>
<dbReference type="PROSITE" id="PS50004">
    <property type="entry name" value="C2"/>
    <property type="match status" value="1"/>
</dbReference>
<keyword evidence="8" id="KW-0807">Transducer</keyword>
<keyword evidence="14" id="KW-1185">Reference proteome</keyword>
<dbReference type="InterPro" id="IPR001192">
    <property type="entry name" value="PI-PLC_fam"/>
</dbReference>
<feature type="region of interest" description="Disordered" evidence="10">
    <location>
        <begin position="255"/>
        <end position="317"/>
    </location>
</feature>
<evidence type="ECO:0000256" key="8">
    <source>
        <dbReference type="ARBA" id="ARBA00023224"/>
    </source>
</evidence>
<dbReference type="Pfam" id="PF00387">
    <property type="entry name" value="PI-PLC-Y"/>
    <property type="match status" value="1"/>
</dbReference>
<dbReference type="GO" id="GO:0051209">
    <property type="term" value="P:release of sequestered calcium ion into cytosol"/>
    <property type="evidence" value="ECO:0007669"/>
    <property type="project" value="TreeGrafter"/>
</dbReference>
<dbReference type="PANTHER" id="PTHR10336:SF154">
    <property type="entry name" value="PHOSPHOINOSITIDE PHOSPHOLIPASE C 2"/>
    <property type="match status" value="1"/>
</dbReference>
<evidence type="ECO:0000256" key="1">
    <source>
        <dbReference type="ARBA" id="ARBA00001195"/>
    </source>
</evidence>
<dbReference type="FunFam" id="2.60.40.150:FF:000060">
    <property type="entry name" value="Phosphoinositide phospholipase C"/>
    <property type="match status" value="1"/>
</dbReference>
<comment type="subcellular location">
    <subcellularLocation>
        <location evidence="2">Cell membrane</location>
        <topology evidence="2">Peripheral membrane protein</topology>
    </subcellularLocation>
</comment>
<dbReference type="STRING" id="1088818.A0A2I0BGI5"/>
<dbReference type="CDD" id="cd00275">
    <property type="entry name" value="C2_PLC_like"/>
    <property type="match status" value="1"/>
</dbReference>
<dbReference type="GO" id="GO:0048015">
    <property type="term" value="P:phosphatidylinositol-mediated signaling"/>
    <property type="evidence" value="ECO:0007669"/>
    <property type="project" value="TreeGrafter"/>
</dbReference>
<dbReference type="SUPFAM" id="SSF51695">
    <property type="entry name" value="PLC-like phosphodiesterases"/>
    <property type="match status" value="1"/>
</dbReference>
<dbReference type="InterPro" id="IPR000909">
    <property type="entry name" value="PLipase_C_PInositol-sp_X_dom"/>
</dbReference>
<dbReference type="AlphaFoldDB" id="A0A2I0BGI5"/>
<feature type="compositionally biased region" description="Basic and acidic residues" evidence="10">
    <location>
        <begin position="262"/>
        <end position="273"/>
    </location>
</feature>
<comment type="catalytic activity">
    <reaction evidence="1 9">
        <text>a 1,2-diacyl-sn-glycero-3-phospho-(1D-myo-inositol-4,5-bisphosphate) + H2O = 1D-myo-inositol 1,4,5-trisphosphate + a 1,2-diacyl-sn-glycerol + H(+)</text>
        <dbReference type="Rhea" id="RHEA:33179"/>
        <dbReference type="ChEBI" id="CHEBI:15377"/>
        <dbReference type="ChEBI" id="CHEBI:15378"/>
        <dbReference type="ChEBI" id="CHEBI:17815"/>
        <dbReference type="ChEBI" id="CHEBI:58456"/>
        <dbReference type="ChEBI" id="CHEBI:203600"/>
        <dbReference type="EC" id="3.1.4.11"/>
    </reaction>
</comment>
<dbReference type="Pfam" id="PF00168">
    <property type="entry name" value="C2"/>
    <property type="match status" value="1"/>
</dbReference>
<reference evidence="13 14" key="1">
    <citation type="journal article" date="2017" name="Nature">
        <title>The Apostasia genome and the evolution of orchids.</title>
        <authorList>
            <person name="Zhang G.Q."/>
            <person name="Liu K.W."/>
            <person name="Li Z."/>
            <person name="Lohaus R."/>
            <person name="Hsiao Y.Y."/>
            <person name="Niu S.C."/>
            <person name="Wang J.Y."/>
            <person name="Lin Y.C."/>
            <person name="Xu Q."/>
            <person name="Chen L.J."/>
            <person name="Yoshida K."/>
            <person name="Fujiwara S."/>
            <person name="Wang Z.W."/>
            <person name="Zhang Y.Q."/>
            <person name="Mitsuda N."/>
            <person name="Wang M."/>
            <person name="Liu G.H."/>
            <person name="Pecoraro L."/>
            <person name="Huang H.X."/>
            <person name="Xiao X.J."/>
            <person name="Lin M."/>
            <person name="Wu X.Y."/>
            <person name="Wu W.L."/>
            <person name="Chen Y.Y."/>
            <person name="Chang S.B."/>
            <person name="Sakamoto S."/>
            <person name="Ohme-Takagi M."/>
            <person name="Yagi M."/>
            <person name="Zeng S.J."/>
            <person name="Shen C.Y."/>
            <person name="Yeh C.M."/>
            <person name="Luo Y.B."/>
            <person name="Tsai W.C."/>
            <person name="Van de Peer Y."/>
            <person name="Liu Z.J."/>
        </authorList>
    </citation>
    <scope>NUCLEOTIDE SEQUENCE [LARGE SCALE GENOMIC DNA]</scope>
    <source>
        <strain evidence="14">cv. Shenzhen</strain>
        <tissue evidence="13">Stem</tissue>
    </source>
</reference>
<dbReference type="Gene3D" id="3.20.20.190">
    <property type="entry name" value="Phosphatidylinositol (PI) phosphodiesterase"/>
    <property type="match status" value="1"/>
</dbReference>
<proteinExistence type="predicted"/>
<dbReference type="SUPFAM" id="SSF49562">
    <property type="entry name" value="C2 domain (Calcium/lipid-binding domain, CaLB)"/>
    <property type="match status" value="1"/>
</dbReference>
<keyword evidence="4" id="KW-1003">Cell membrane</keyword>
<organism evidence="13 14">
    <name type="scientific">Apostasia shenzhenica</name>
    <dbReference type="NCBI Taxonomy" id="1088818"/>
    <lineage>
        <taxon>Eukaryota</taxon>
        <taxon>Viridiplantae</taxon>
        <taxon>Streptophyta</taxon>
        <taxon>Embryophyta</taxon>
        <taxon>Tracheophyta</taxon>
        <taxon>Spermatophyta</taxon>
        <taxon>Magnoliopsida</taxon>
        <taxon>Liliopsida</taxon>
        <taxon>Asparagales</taxon>
        <taxon>Orchidaceae</taxon>
        <taxon>Apostasioideae</taxon>
        <taxon>Apostasia</taxon>
    </lineage>
</organism>
<dbReference type="SMART" id="SM00148">
    <property type="entry name" value="PLCXc"/>
    <property type="match status" value="1"/>
</dbReference>
<dbReference type="InterPro" id="IPR011992">
    <property type="entry name" value="EF-hand-dom_pair"/>
</dbReference>
<evidence type="ECO:0000256" key="6">
    <source>
        <dbReference type="ARBA" id="ARBA00022963"/>
    </source>
</evidence>
<evidence type="ECO:0000313" key="14">
    <source>
        <dbReference type="Proteomes" id="UP000236161"/>
    </source>
</evidence>
<keyword evidence="9" id="KW-0443">Lipid metabolism</keyword>
<dbReference type="SUPFAM" id="SSF47473">
    <property type="entry name" value="EF-hand"/>
    <property type="match status" value="1"/>
</dbReference>
<evidence type="ECO:0000256" key="4">
    <source>
        <dbReference type="ARBA" id="ARBA00022475"/>
    </source>
</evidence>
<feature type="compositionally biased region" description="Basic and acidic residues" evidence="10">
    <location>
        <begin position="295"/>
        <end position="317"/>
    </location>
</feature>
<dbReference type="EC" id="3.1.4.11" evidence="3 9"/>
<dbReference type="Proteomes" id="UP000236161">
    <property type="component" value="Unassembled WGS sequence"/>
</dbReference>
<dbReference type="InterPro" id="IPR001711">
    <property type="entry name" value="PLipase_C_Pinositol-sp_Y"/>
</dbReference>
<dbReference type="GO" id="GO:0004435">
    <property type="term" value="F:phosphatidylinositol-4,5-bisphosphate phospholipase C activity"/>
    <property type="evidence" value="ECO:0007669"/>
    <property type="project" value="UniProtKB-EC"/>
</dbReference>
<dbReference type="EMBL" id="KZ451885">
    <property type="protein sequence ID" value="PKA66915.1"/>
    <property type="molecule type" value="Genomic_DNA"/>
</dbReference>
<evidence type="ECO:0000259" key="11">
    <source>
        <dbReference type="PROSITE" id="PS50004"/>
    </source>
</evidence>
<evidence type="ECO:0000256" key="3">
    <source>
        <dbReference type="ARBA" id="ARBA00012368"/>
    </source>
</evidence>
<feature type="domain" description="PI-PLC Y-box" evidence="12">
    <location>
        <begin position="356"/>
        <end position="442"/>
    </location>
</feature>
<keyword evidence="6 9" id="KW-0442">Lipid degradation</keyword>
<dbReference type="GO" id="GO:0005886">
    <property type="term" value="C:plasma membrane"/>
    <property type="evidence" value="ECO:0007669"/>
    <property type="project" value="UniProtKB-SubCell"/>
</dbReference>
<accession>A0A2I0BGI5</accession>
<dbReference type="InterPro" id="IPR035892">
    <property type="entry name" value="C2_domain_sf"/>
</dbReference>
<dbReference type="GO" id="GO:0006950">
    <property type="term" value="P:response to stress"/>
    <property type="evidence" value="ECO:0007669"/>
    <property type="project" value="UniProtKB-ARBA"/>
</dbReference>
<evidence type="ECO:0000256" key="5">
    <source>
        <dbReference type="ARBA" id="ARBA00022801"/>
    </source>
</evidence>
<dbReference type="SMART" id="SM00149">
    <property type="entry name" value="PLCYc"/>
    <property type="match status" value="1"/>
</dbReference>
<dbReference type="PROSITE" id="PS50007">
    <property type="entry name" value="PIPLC_X_DOMAIN"/>
    <property type="match status" value="1"/>
</dbReference>
<evidence type="ECO:0000256" key="9">
    <source>
        <dbReference type="RuleBase" id="RU361133"/>
    </source>
</evidence>
<name>A0A2I0BGI5_9ASPA</name>
<dbReference type="InterPro" id="IPR000008">
    <property type="entry name" value="C2_dom"/>
</dbReference>
<dbReference type="GO" id="GO:0016042">
    <property type="term" value="P:lipid catabolic process"/>
    <property type="evidence" value="ECO:0007669"/>
    <property type="project" value="UniProtKB-KW"/>
</dbReference>
<evidence type="ECO:0000256" key="2">
    <source>
        <dbReference type="ARBA" id="ARBA00004202"/>
    </source>
</evidence>
<dbReference type="SMART" id="SM00239">
    <property type="entry name" value="C2"/>
    <property type="match status" value="1"/>
</dbReference>
<dbReference type="Pfam" id="PF00388">
    <property type="entry name" value="PI-PLC-X"/>
    <property type="match status" value="1"/>
</dbReference>
<dbReference type="Gene3D" id="1.10.238.10">
    <property type="entry name" value="EF-hand"/>
    <property type="match status" value="1"/>
</dbReference>
<dbReference type="PANTHER" id="PTHR10336">
    <property type="entry name" value="PHOSPHOINOSITIDE-SPECIFIC PHOSPHOLIPASE C FAMILY PROTEIN"/>
    <property type="match status" value="1"/>
</dbReference>
<feature type="domain" description="C2" evidence="11">
    <location>
        <begin position="437"/>
        <end position="570"/>
    </location>
</feature>
<evidence type="ECO:0000259" key="12">
    <source>
        <dbReference type="PROSITE" id="PS50008"/>
    </source>
</evidence>
<protein>
    <recommendedName>
        <fullName evidence="3 9">Phosphoinositide phospholipase C</fullName>
        <ecNumber evidence="3 9">3.1.4.11</ecNumber>
    </recommendedName>
</protein>
<dbReference type="OrthoDB" id="269822at2759"/>
<sequence length="588" mass="66685">MTTYRICCYRRRFRPASNDPPEGIVAVFRRYAGGGALMSPKQFFRFLEEVQGETGEAAAASAAATQKYRGIFHMKGGGIAANAFFRFLCSADNPPPLPQNLGVHQDMGAPLSHYFIYTGHNSYLTGNQISSDCSEVPIIKALKKGVRVIELDLWPNALKDGVHVLHGRTLTTPVELIRCLNAIKDYASTASSYPVILTLEDHLTPDLQAKVAEMITRTFGEMLYYPRSETMEEFPSPEELKMRIIISTKPPKEYLESKSSVRVRDEESHKESTNEGDAWGTEIGEPKSQPNDDNSNLHDESEHFHEEEDHDDSEQKTHQIIAGDYKSLIAISVKKRIKGQMSESLKHDPQQVTRLSLNETSFEKASISHTKEIVRFTQRNMLRIFPKGMRITSTNYSPLLGWMHGAQMVALNMQGHGRALWLVQGMFRANGGCGYVKKPDFLLNSEELFDPKASLQVQKTLKVTVYMGDGWRIDFHRTHFDVFSPPDFYTRVGIAGVPADTVMKRTKTIEDNWTPIWDEEFVFPLTVPELALLRIEVHEYDISDKDDFAGQTCLPVWELRPGIRQVPLFDHRGDGFTSVKLLMRFQFI</sequence>
<evidence type="ECO:0000256" key="7">
    <source>
        <dbReference type="ARBA" id="ARBA00023136"/>
    </source>
</evidence>
<gene>
    <name evidence="13" type="primary">PLC7</name>
    <name evidence="13" type="ORF">AXF42_Ash003572</name>
</gene>
<evidence type="ECO:0000256" key="10">
    <source>
        <dbReference type="SAM" id="MobiDB-lite"/>
    </source>
</evidence>
<keyword evidence="5 9" id="KW-0378">Hydrolase</keyword>
<evidence type="ECO:0000313" key="13">
    <source>
        <dbReference type="EMBL" id="PKA66915.1"/>
    </source>
</evidence>
<dbReference type="PRINTS" id="PR00390">
    <property type="entry name" value="PHPHLIPASEC"/>
</dbReference>
<dbReference type="Gene3D" id="2.60.40.150">
    <property type="entry name" value="C2 domain"/>
    <property type="match status" value="1"/>
</dbReference>